<evidence type="ECO:0000313" key="2">
    <source>
        <dbReference type="Proteomes" id="UP000005444"/>
    </source>
</evidence>
<keyword evidence="2" id="KW-1185">Reference proteome</keyword>
<keyword evidence="1" id="KW-0378">Hydrolase</keyword>
<dbReference type="AlphaFoldDB" id="G8PC80"/>
<sequence length="278" mass="32116">MDQIQFPINMAKRKRFLEGILIHDVSCKRLEARRSDLKYSNIPTLFIHGSMGGALSFNNMLKRLNAKFAGEKVLLVIVTFTGKLRFIGDWDARLDNNPLIQVIFERNIGVSYKREAEWINQILHVLKFKFGVEKYNAVAHSWGSGSLVYMGFANGQDKDVPEINKFVLLAAPINNALHKWNHLNPDGSSQKGDSSFKFMEINRKYFPETAQILNVYSNRKNRKTDGSVPNVSSQSLAYLVRDTVKEYREALVEDLSHFEMHENERIDDMIIDFLWRNK</sequence>
<dbReference type="EMBL" id="CP003137">
    <property type="protein sequence ID" value="AEV96058.1"/>
    <property type="molecule type" value="Genomic_DNA"/>
</dbReference>
<dbReference type="Pfam" id="PF06028">
    <property type="entry name" value="DUF915"/>
    <property type="match status" value="1"/>
</dbReference>
<dbReference type="KEGG" id="pce:PECL_1846"/>
<gene>
    <name evidence="1" type="ordered locus">PECL_1846</name>
</gene>
<name>G8PC80_PEDCP</name>
<dbReference type="GO" id="GO:0016787">
    <property type="term" value="F:hydrolase activity"/>
    <property type="evidence" value="ECO:0007669"/>
    <property type="project" value="UniProtKB-KW"/>
</dbReference>
<dbReference type="STRING" id="701521.PECL_1846"/>
<dbReference type="PATRIC" id="fig|701521.8.peg.1746"/>
<organism evidence="1 2">
    <name type="scientific">Pediococcus claussenii (strain ATCC BAA-344 / DSM 14800 / JCM 18046 / KCTC 3811 / LMG 21948 / P06)</name>
    <dbReference type="NCBI Taxonomy" id="701521"/>
    <lineage>
        <taxon>Bacteria</taxon>
        <taxon>Bacillati</taxon>
        <taxon>Bacillota</taxon>
        <taxon>Bacilli</taxon>
        <taxon>Lactobacillales</taxon>
        <taxon>Lactobacillaceae</taxon>
        <taxon>Pediococcus</taxon>
    </lineage>
</organism>
<dbReference type="HOGENOM" id="CLU_077377_0_0_9"/>
<accession>G8PC80</accession>
<dbReference type="Proteomes" id="UP000005444">
    <property type="component" value="Chromosome"/>
</dbReference>
<dbReference type="SUPFAM" id="SSF53474">
    <property type="entry name" value="alpha/beta-Hydrolases"/>
    <property type="match status" value="1"/>
</dbReference>
<protein>
    <submittedName>
        <fullName evidence="1">Alpha/beta hydrolase superfamily protein</fullName>
    </submittedName>
</protein>
<proteinExistence type="predicted"/>
<reference evidence="1 2" key="1">
    <citation type="journal article" date="2012" name="J. Bacteriol.">
        <title>Complete Genome Sequence of the Beer Spoilage Organism Pediococcus claussenii ATCC BAA-344T.</title>
        <authorList>
            <person name="Pittet V."/>
            <person name="Abegunde T."/>
            <person name="Marfleet T."/>
            <person name="Haakensen M."/>
            <person name="Morrow K."/>
            <person name="Jayaprakash T."/>
            <person name="Schroeder K."/>
            <person name="Trost B."/>
            <person name="Byrns S."/>
            <person name="Bergsveinson J."/>
            <person name="Kusalik A."/>
            <person name="Ziola B."/>
        </authorList>
    </citation>
    <scope>NUCLEOTIDE SEQUENCE [LARGE SCALE GENOMIC DNA]</scope>
    <source>
        <strain evidence="1 2">ATCC BAA-344</strain>
    </source>
</reference>
<dbReference type="RefSeq" id="WP_014216252.1">
    <property type="nucleotide sequence ID" value="NC_016605.1"/>
</dbReference>
<dbReference type="InterPro" id="IPR010315">
    <property type="entry name" value="DUF915_hydro-like"/>
</dbReference>
<dbReference type="InterPro" id="IPR029058">
    <property type="entry name" value="AB_hydrolase_fold"/>
</dbReference>
<dbReference type="eggNOG" id="COG4814">
    <property type="taxonomic scope" value="Bacteria"/>
</dbReference>
<evidence type="ECO:0000313" key="1">
    <source>
        <dbReference type="EMBL" id="AEV96058.1"/>
    </source>
</evidence>
<dbReference type="Gene3D" id="3.40.50.1820">
    <property type="entry name" value="alpha/beta hydrolase"/>
    <property type="match status" value="1"/>
</dbReference>